<sequence length="132" mass="14991">MINESNKEAILNGACGISRDGYKCRYIGKSGNSEFPYQFVYYKPNEVIRGIANLSEQFRYLKHSKDELDVIGLWENHVEPFNLENALQGSPVLLRNGNKAYVKFLMPKEYKGSSSIAGCVIDFDKKGHYAPF</sequence>
<reference evidence="1" key="1">
    <citation type="submission" date="2022-09" db="EMBL/GenBank/DDBJ databases">
        <title>Molecular characterization of Glaesserella parasuis strains circulating in commercial swine farms using whole-genome sequencing.</title>
        <authorList>
            <person name="Mugabi R."/>
            <person name="Clavijo M."/>
            <person name="Li G."/>
        </authorList>
    </citation>
    <scope>NUCLEOTIDE SEQUENCE</scope>
    <source>
        <strain evidence="1">0435-53</strain>
    </source>
</reference>
<dbReference type="Proteomes" id="UP001148834">
    <property type="component" value="Unassembled WGS sequence"/>
</dbReference>
<organism evidence="1 2">
    <name type="scientific">Glaesserella parasuis</name>
    <name type="common">Haemophilus parasuis</name>
    <dbReference type="NCBI Taxonomy" id="738"/>
    <lineage>
        <taxon>Bacteria</taxon>
        <taxon>Pseudomonadati</taxon>
        <taxon>Pseudomonadota</taxon>
        <taxon>Gammaproteobacteria</taxon>
        <taxon>Pasteurellales</taxon>
        <taxon>Pasteurellaceae</taxon>
        <taxon>Glaesserella</taxon>
    </lineage>
</organism>
<dbReference type="AlphaFoldDB" id="A0AA42EE69"/>
<proteinExistence type="predicted"/>
<name>A0AA42EE69_GLAPU</name>
<evidence type="ECO:0000313" key="1">
    <source>
        <dbReference type="EMBL" id="MDD2167662.1"/>
    </source>
</evidence>
<comment type="caution">
    <text evidence="1">The sequence shown here is derived from an EMBL/GenBank/DDBJ whole genome shotgun (WGS) entry which is preliminary data.</text>
</comment>
<dbReference type="EMBL" id="JAODIR010000011">
    <property type="protein sequence ID" value="MDD2167662.1"/>
    <property type="molecule type" value="Genomic_DNA"/>
</dbReference>
<evidence type="ECO:0000313" key="2">
    <source>
        <dbReference type="Proteomes" id="UP001148834"/>
    </source>
</evidence>
<gene>
    <name evidence="1" type="ORF">N5925_03375</name>
</gene>
<accession>A0AA42EE69</accession>
<protein>
    <submittedName>
        <fullName evidence="1">Uncharacterized protein</fullName>
    </submittedName>
</protein>